<protein>
    <submittedName>
        <fullName evidence="1">Uncharacterized protein</fullName>
    </submittedName>
</protein>
<proteinExistence type="predicted"/>
<accession>A0A0S8JZJ2</accession>
<sequence length="213" mass="23925">MKRTMIFSLILFSMIMSLYCGPKYVKVMIPPKIDLKQHEVIGIIDFDCTNKGKLGPLTTERFMEAIRVDQGMVRIIKLGSKKQVLKAIRSNKFNAAAFKAIGEKYEVNTIFIGNLVISDIRPDVEITSGLTMRINADVDATLAVEMFETVTGASIWNRSASASENIGGVSLSAGRHFAFDADDPDKAYGNLVNDLVYWTTEEYRVTWTRRRVE</sequence>
<dbReference type="EMBL" id="LJVE01000029">
    <property type="protein sequence ID" value="KPL14944.1"/>
    <property type="molecule type" value="Genomic_DNA"/>
</dbReference>
<name>A0A0S8JZJ2_UNCW3</name>
<evidence type="ECO:0000313" key="2">
    <source>
        <dbReference type="Proteomes" id="UP000050975"/>
    </source>
</evidence>
<reference evidence="1 2" key="1">
    <citation type="journal article" date="2015" name="Microbiome">
        <title>Genomic resolution of linkages in carbon, nitrogen, and sulfur cycling among widespread estuary sediment bacteria.</title>
        <authorList>
            <person name="Baker B.J."/>
            <person name="Lazar C.S."/>
            <person name="Teske A.P."/>
            <person name="Dick G.J."/>
        </authorList>
    </citation>
    <scope>NUCLEOTIDE SEQUENCE [LARGE SCALE GENOMIC DNA]</scope>
    <source>
        <strain evidence="1">SM1_77</strain>
    </source>
</reference>
<evidence type="ECO:0000313" key="1">
    <source>
        <dbReference type="EMBL" id="KPL14944.1"/>
    </source>
</evidence>
<comment type="caution">
    <text evidence="1">The sequence shown here is derived from an EMBL/GenBank/DDBJ whole genome shotgun (WGS) entry which is preliminary data.</text>
</comment>
<dbReference type="Proteomes" id="UP000050975">
    <property type="component" value="Unassembled WGS sequence"/>
</dbReference>
<organism evidence="1 2">
    <name type="scientific">candidate division WOR_3 bacterium SM1_77</name>
    <dbReference type="NCBI Taxonomy" id="1703778"/>
    <lineage>
        <taxon>Bacteria</taxon>
        <taxon>Bacteria division WOR-3</taxon>
    </lineage>
</organism>
<gene>
    <name evidence="1" type="ORF">AMJ74_02470</name>
</gene>
<dbReference type="AlphaFoldDB" id="A0A0S8JZJ2"/>